<dbReference type="InterPro" id="IPR013087">
    <property type="entry name" value="Znf_C2H2_type"/>
</dbReference>
<feature type="domain" description="C2H2-type" evidence="7">
    <location>
        <begin position="112"/>
        <end position="139"/>
    </location>
</feature>
<name>A0ABM1SUA6_LIMPO</name>
<feature type="domain" description="C2H2-type" evidence="7">
    <location>
        <begin position="84"/>
        <end position="111"/>
    </location>
</feature>
<dbReference type="Gene3D" id="3.30.160.60">
    <property type="entry name" value="Classic Zinc Finger"/>
    <property type="match status" value="3"/>
</dbReference>
<reference evidence="9" key="1">
    <citation type="submission" date="2025-08" db="UniProtKB">
        <authorList>
            <consortium name="RefSeq"/>
        </authorList>
    </citation>
    <scope>IDENTIFICATION</scope>
    <source>
        <tissue evidence="9">Muscle</tissue>
    </source>
</reference>
<keyword evidence="3 6" id="KW-0863">Zinc-finger</keyword>
<evidence type="ECO:0000256" key="1">
    <source>
        <dbReference type="ARBA" id="ARBA00022723"/>
    </source>
</evidence>
<evidence type="ECO:0000256" key="2">
    <source>
        <dbReference type="ARBA" id="ARBA00022737"/>
    </source>
</evidence>
<dbReference type="SUPFAM" id="SSF57667">
    <property type="entry name" value="beta-beta-alpha zinc fingers"/>
    <property type="match status" value="2"/>
</dbReference>
<dbReference type="PROSITE" id="PS50157">
    <property type="entry name" value="ZINC_FINGER_C2H2_2"/>
    <property type="match status" value="4"/>
</dbReference>
<dbReference type="Pfam" id="PF00096">
    <property type="entry name" value="zf-C2H2"/>
    <property type="match status" value="2"/>
</dbReference>
<sequence length="194" mass="22145">MDVKMKAEYQEEIESVLQSTSETKTSVNMCRESQSPGYHVIKKEDHYTEVIKSSKPNRGICGETTLNGENLKEFNIPQCNGKTYSCVASGEKFGTMDNLTQEKRIQSGEKPYHCAVYRKNFKRNSPLEQHKRNQTGEKLYSCTVCGKHLGSSSYLRIHQRIHTGEKPYDCEICGKQFRKMGNLKSHEKVHSGLT</sequence>
<dbReference type="RefSeq" id="XP_022247212.1">
    <property type="nucleotide sequence ID" value="XM_022391504.1"/>
</dbReference>
<keyword evidence="1" id="KW-0479">Metal-binding</keyword>
<dbReference type="InterPro" id="IPR036236">
    <property type="entry name" value="Znf_C2H2_sf"/>
</dbReference>
<evidence type="ECO:0000256" key="3">
    <source>
        <dbReference type="ARBA" id="ARBA00022771"/>
    </source>
</evidence>
<keyword evidence="4" id="KW-0862">Zinc</keyword>
<evidence type="ECO:0000256" key="5">
    <source>
        <dbReference type="ARBA" id="ARBA00023242"/>
    </source>
</evidence>
<protein>
    <submittedName>
        <fullName evidence="9">Zinc finger protein 782-like</fullName>
    </submittedName>
</protein>
<organism evidence="8 9">
    <name type="scientific">Limulus polyphemus</name>
    <name type="common">Atlantic horseshoe crab</name>
    <dbReference type="NCBI Taxonomy" id="6850"/>
    <lineage>
        <taxon>Eukaryota</taxon>
        <taxon>Metazoa</taxon>
        <taxon>Ecdysozoa</taxon>
        <taxon>Arthropoda</taxon>
        <taxon>Chelicerata</taxon>
        <taxon>Merostomata</taxon>
        <taxon>Xiphosura</taxon>
        <taxon>Limulidae</taxon>
        <taxon>Limulus</taxon>
    </lineage>
</organism>
<evidence type="ECO:0000259" key="7">
    <source>
        <dbReference type="PROSITE" id="PS50157"/>
    </source>
</evidence>
<feature type="domain" description="C2H2-type" evidence="7">
    <location>
        <begin position="168"/>
        <end position="194"/>
    </location>
</feature>
<dbReference type="GeneID" id="106463883"/>
<dbReference type="Proteomes" id="UP000694941">
    <property type="component" value="Unplaced"/>
</dbReference>
<dbReference type="PROSITE" id="PS00028">
    <property type="entry name" value="ZINC_FINGER_C2H2_1"/>
    <property type="match status" value="2"/>
</dbReference>
<proteinExistence type="predicted"/>
<evidence type="ECO:0000313" key="8">
    <source>
        <dbReference type="Proteomes" id="UP000694941"/>
    </source>
</evidence>
<keyword evidence="5" id="KW-0539">Nucleus</keyword>
<dbReference type="PANTHER" id="PTHR24377">
    <property type="entry name" value="IP01015P-RELATED"/>
    <property type="match status" value="1"/>
</dbReference>
<feature type="domain" description="C2H2-type" evidence="7">
    <location>
        <begin position="140"/>
        <end position="167"/>
    </location>
</feature>
<accession>A0ABM1SUA6</accession>
<evidence type="ECO:0000256" key="4">
    <source>
        <dbReference type="ARBA" id="ARBA00022833"/>
    </source>
</evidence>
<keyword evidence="2" id="KW-0677">Repeat</keyword>
<evidence type="ECO:0000313" key="9">
    <source>
        <dbReference type="RefSeq" id="XP_022247212.1"/>
    </source>
</evidence>
<dbReference type="InterPro" id="IPR050826">
    <property type="entry name" value="Krueppel_C2H2_ZnFinger"/>
</dbReference>
<keyword evidence="8" id="KW-1185">Reference proteome</keyword>
<gene>
    <name evidence="9" type="primary">LOC106463883</name>
</gene>
<dbReference type="SMART" id="SM00355">
    <property type="entry name" value="ZnF_C2H2"/>
    <property type="match status" value="2"/>
</dbReference>
<evidence type="ECO:0000256" key="6">
    <source>
        <dbReference type="PROSITE-ProRule" id="PRU00042"/>
    </source>
</evidence>